<organism evidence="1 2">
    <name type="scientific">Deinococcus detaillensis</name>
    <dbReference type="NCBI Taxonomy" id="2592048"/>
    <lineage>
        <taxon>Bacteria</taxon>
        <taxon>Thermotogati</taxon>
        <taxon>Deinococcota</taxon>
        <taxon>Deinococci</taxon>
        <taxon>Deinococcales</taxon>
        <taxon>Deinococcaceae</taxon>
        <taxon>Deinococcus</taxon>
    </lineage>
</organism>
<evidence type="ECO:0000313" key="1">
    <source>
        <dbReference type="EMBL" id="TSA86719.1"/>
    </source>
</evidence>
<comment type="caution">
    <text evidence="1">The sequence shown here is derived from an EMBL/GenBank/DDBJ whole genome shotgun (WGS) entry which is preliminary data.</text>
</comment>
<dbReference type="AlphaFoldDB" id="A0A553V2K3"/>
<proteinExistence type="predicted"/>
<dbReference type="Proteomes" id="UP000316092">
    <property type="component" value="Unassembled WGS sequence"/>
</dbReference>
<name>A0A553V2K3_9DEIO</name>
<reference evidence="1 2" key="1">
    <citation type="submission" date="2019-07" db="EMBL/GenBank/DDBJ databases">
        <title>Deinococcus detaillus sp. nov., isolated from humus soil in Antarctica.</title>
        <authorList>
            <person name="Zhang K."/>
        </authorList>
    </citation>
    <scope>NUCLEOTIDE SEQUENCE [LARGE SCALE GENOMIC DNA]</scope>
    <source>
        <strain evidence="1 2">H1</strain>
    </source>
</reference>
<gene>
    <name evidence="1" type="ORF">FNU79_05855</name>
</gene>
<sequence>MNGPVLLRLILGQGERWVIWQPGDLSADVLVCRAGRLAAFTDADEAQIWAAAKNWTLTIGNTCDFTAVLRHLRGEQLQADASALLGIWNLSMDLAQGLLKFGHPVLSRSAALDLLHDQLTALAMPWSVLDQPPQWADLDGGVLEQVMTQATSLFEQQFSAALQA</sequence>
<dbReference type="EMBL" id="VKDB01000004">
    <property type="protein sequence ID" value="TSA86719.1"/>
    <property type="molecule type" value="Genomic_DNA"/>
</dbReference>
<evidence type="ECO:0000313" key="2">
    <source>
        <dbReference type="Proteomes" id="UP000316092"/>
    </source>
</evidence>
<keyword evidence="2" id="KW-1185">Reference proteome</keyword>
<protein>
    <submittedName>
        <fullName evidence="1">Uncharacterized protein</fullName>
    </submittedName>
</protein>
<accession>A0A553V2K3</accession>
<dbReference type="RefSeq" id="WP_143719956.1">
    <property type="nucleotide sequence ID" value="NZ_VKDB01000004.1"/>
</dbReference>
<dbReference type="OrthoDB" id="4181393at2"/>